<dbReference type="PANTHER" id="PTHR48122:SF1">
    <property type="entry name" value="CENTROMERE PROTEIN H"/>
    <property type="match status" value="1"/>
</dbReference>
<dbReference type="GO" id="GO:0043515">
    <property type="term" value="F:kinetochore binding"/>
    <property type="evidence" value="ECO:0007669"/>
    <property type="project" value="TreeGrafter"/>
</dbReference>
<evidence type="ECO:0000259" key="8">
    <source>
        <dbReference type="Pfam" id="PF05837"/>
    </source>
</evidence>
<dbReference type="InterPro" id="IPR008426">
    <property type="entry name" value="CENP-H_C"/>
</dbReference>
<keyword evidence="5" id="KW-0539">Nucleus</keyword>
<feature type="domain" description="Centromere protein H C-terminal" evidence="8">
    <location>
        <begin position="29"/>
        <end position="252"/>
    </location>
</feature>
<evidence type="ECO:0000256" key="5">
    <source>
        <dbReference type="ARBA" id="ARBA00023242"/>
    </source>
</evidence>
<evidence type="ECO:0000256" key="2">
    <source>
        <dbReference type="ARBA" id="ARBA00004629"/>
    </source>
</evidence>
<evidence type="ECO:0000256" key="4">
    <source>
        <dbReference type="ARBA" id="ARBA00022838"/>
    </source>
</evidence>
<evidence type="ECO:0000313" key="10">
    <source>
        <dbReference type="Proteomes" id="UP000664203"/>
    </source>
</evidence>
<dbReference type="GO" id="GO:0005634">
    <property type="term" value="C:nucleus"/>
    <property type="evidence" value="ECO:0007669"/>
    <property type="project" value="UniProtKB-SubCell"/>
</dbReference>
<dbReference type="GO" id="GO:0051382">
    <property type="term" value="P:kinetochore assembly"/>
    <property type="evidence" value="ECO:0007669"/>
    <property type="project" value="InterPro"/>
</dbReference>
<dbReference type="PANTHER" id="PTHR48122">
    <property type="entry name" value="CENTROMERE PROTEIN H"/>
    <property type="match status" value="1"/>
</dbReference>
<sequence>MSFSTDAAFADLAAQGPGDALPFYEIEGQILELWDQLNELRLEKALLEAQDTVPTGNMSAWVPNAMADLHLPVQQPSTDEELNAQLKIAEKECLEARATYSLKQSVVEDVLIVDPVLKAVHSGLKATRTERALHPLVDRRDTLEISHTNLSSTLQMLSKEAAMLSADNIRAMEKNRALTTTLVALAKKVQAQRDEATKDPRFSAQLDGLRNDAGTVRQRWRIMKSVVAAVIAGSGVDWAQDDTLRDLVLDEEDEAD</sequence>
<name>A0A8H3ITL3_9LECA</name>
<proteinExistence type="inferred from homology"/>
<dbReference type="Proteomes" id="UP000664203">
    <property type="component" value="Unassembled WGS sequence"/>
</dbReference>
<reference evidence="9" key="1">
    <citation type="submission" date="2021-03" db="EMBL/GenBank/DDBJ databases">
        <authorList>
            <person name="Tagirdzhanova G."/>
        </authorList>
    </citation>
    <scope>NUCLEOTIDE SEQUENCE</scope>
</reference>
<evidence type="ECO:0000256" key="3">
    <source>
        <dbReference type="ARBA" id="ARBA00022454"/>
    </source>
</evidence>
<keyword evidence="4" id="KW-0995">Kinetochore</keyword>
<dbReference type="InterPro" id="IPR040034">
    <property type="entry name" value="CENP-H"/>
</dbReference>
<evidence type="ECO:0000256" key="7">
    <source>
        <dbReference type="ARBA" id="ARBA00025735"/>
    </source>
</evidence>
<accession>A0A8H3ITL3</accession>
<keyword evidence="3" id="KW-0158">Chromosome</keyword>
<dbReference type="OrthoDB" id="2274804at2759"/>
<comment type="subcellular location">
    <subcellularLocation>
        <location evidence="2">Chromosome</location>
        <location evidence="2">Centromere</location>
        <location evidence="2">Kinetochore</location>
    </subcellularLocation>
    <subcellularLocation>
        <location evidence="1">Nucleus</location>
    </subcellularLocation>
</comment>
<organism evidence="9 10">
    <name type="scientific">Alectoria fallacina</name>
    <dbReference type="NCBI Taxonomy" id="1903189"/>
    <lineage>
        <taxon>Eukaryota</taxon>
        <taxon>Fungi</taxon>
        <taxon>Dikarya</taxon>
        <taxon>Ascomycota</taxon>
        <taxon>Pezizomycotina</taxon>
        <taxon>Lecanoromycetes</taxon>
        <taxon>OSLEUM clade</taxon>
        <taxon>Lecanoromycetidae</taxon>
        <taxon>Lecanorales</taxon>
        <taxon>Lecanorineae</taxon>
        <taxon>Parmeliaceae</taxon>
        <taxon>Alectoria</taxon>
    </lineage>
</organism>
<gene>
    <name evidence="9" type="ORF">ALECFALPRED_003679</name>
</gene>
<dbReference type="GO" id="GO:0007052">
    <property type="term" value="P:mitotic spindle organization"/>
    <property type="evidence" value="ECO:0007669"/>
    <property type="project" value="TreeGrafter"/>
</dbReference>
<dbReference type="GO" id="GO:0000776">
    <property type="term" value="C:kinetochore"/>
    <property type="evidence" value="ECO:0007669"/>
    <property type="project" value="UniProtKB-KW"/>
</dbReference>
<comment type="caution">
    <text evidence="9">The sequence shown here is derived from an EMBL/GenBank/DDBJ whole genome shotgun (WGS) entry which is preliminary data.</text>
</comment>
<keyword evidence="6" id="KW-0137">Centromere</keyword>
<evidence type="ECO:0000256" key="1">
    <source>
        <dbReference type="ARBA" id="ARBA00004123"/>
    </source>
</evidence>
<dbReference type="EMBL" id="CAJPDR010000226">
    <property type="protein sequence ID" value="CAF9927290.1"/>
    <property type="molecule type" value="Genomic_DNA"/>
</dbReference>
<comment type="similarity">
    <text evidence="7">Belongs to the CENP-H/MCM16 family.</text>
</comment>
<dbReference type="Pfam" id="PF05837">
    <property type="entry name" value="CENP-H"/>
    <property type="match status" value="1"/>
</dbReference>
<protein>
    <recommendedName>
        <fullName evidence="8">Centromere protein H C-terminal domain-containing protein</fullName>
    </recommendedName>
</protein>
<keyword evidence="10" id="KW-1185">Reference proteome</keyword>
<evidence type="ECO:0000313" key="9">
    <source>
        <dbReference type="EMBL" id="CAF9927290.1"/>
    </source>
</evidence>
<dbReference type="GO" id="GO:0007059">
    <property type="term" value="P:chromosome segregation"/>
    <property type="evidence" value="ECO:0007669"/>
    <property type="project" value="TreeGrafter"/>
</dbReference>
<evidence type="ECO:0000256" key="6">
    <source>
        <dbReference type="ARBA" id="ARBA00023328"/>
    </source>
</evidence>
<dbReference type="AlphaFoldDB" id="A0A8H3ITL3"/>